<dbReference type="EMBL" id="JBHTIL010000001">
    <property type="protein sequence ID" value="MFD0924839.1"/>
    <property type="molecule type" value="Genomic_DNA"/>
</dbReference>
<feature type="compositionally biased region" description="Basic and acidic residues" evidence="3">
    <location>
        <begin position="1"/>
        <end position="11"/>
    </location>
</feature>
<keyword evidence="4" id="KW-1133">Transmembrane helix</keyword>
<feature type="transmembrane region" description="Helical" evidence="4">
    <location>
        <begin position="28"/>
        <end position="49"/>
    </location>
</feature>
<dbReference type="PANTHER" id="PTHR37042:SF4">
    <property type="entry name" value="OUTER MEMBRANE PROTEIN RV1973"/>
    <property type="match status" value="1"/>
</dbReference>
<feature type="region of interest" description="Disordered" evidence="3">
    <location>
        <begin position="194"/>
        <end position="230"/>
    </location>
</feature>
<keyword evidence="2 4" id="KW-0472">Membrane</keyword>
<evidence type="ECO:0000256" key="4">
    <source>
        <dbReference type="SAM" id="Phobius"/>
    </source>
</evidence>
<protein>
    <recommendedName>
        <fullName evidence="7">Mce-associated membrane protein</fullName>
    </recommendedName>
</protein>
<evidence type="ECO:0008006" key="7">
    <source>
        <dbReference type="Google" id="ProtNLM"/>
    </source>
</evidence>
<comment type="subcellular location">
    <subcellularLocation>
        <location evidence="1">Membrane</location>
    </subcellularLocation>
</comment>
<sequence length="230" mass="23853">MTTDTPVREADAAPPVPPSPWRSTRVRVIAAVVVVLVIAGAVAATVLGLRWSSANDREDARGAALDAGKRYASVMFGFDPKTVDGNVTQAKAALVGKAKTTYDDIMRSSNLSAQVKEQKVTSTVTIQEAGVSSASADRATVLIFMNQSVSKGDNQLVRVEPSRVEYSMVRSGSRWLIDDITVITDDSLRQKLNLAPSDAPSASGAVAPPGSSTPAPPAASSPVPAPAPAG</sequence>
<feature type="compositionally biased region" description="Low complexity" evidence="3">
    <location>
        <begin position="195"/>
        <end position="213"/>
    </location>
</feature>
<feature type="region of interest" description="Disordered" evidence="3">
    <location>
        <begin position="1"/>
        <end position="20"/>
    </location>
</feature>
<evidence type="ECO:0000256" key="1">
    <source>
        <dbReference type="ARBA" id="ARBA00004370"/>
    </source>
</evidence>
<accession>A0ABW3G801</accession>
<proteinExistence type="predicted"/>
<keyword evidence="4" id="KW-0812">Transmembrane</keyword>
<organism evidence="5 6">
    <name type="scientific">Williamsia deligens</name>
    <dbReference type="NCBI Taxonomy" id="321325"/>
    <lineage>
        <taxon>Bacteria</taxon>
        <taxon>Bacillati</taxon>
        <taxon>Actinomycetota</taxon>
        <taxon>Actinomycetes</taxon>
        <taxon>Mycobacteriales</taxon>
        <taxon>Nocardiaceae</taxon>
        <taxon>Williamsia</taxon>
    </lineage>
</organism>
<gene>
    <name evidence="5" type="ORF">ACFQ04_03725</name>
</gene>
<name>A0ABW3G801_9NOCA</name>
<evidence type="ECO:0000313" key="6">
    <source>
        <dbReference type="Proteomes" id="UP001597068"/>
    </source>
</evidence>
<dbReference type="PANTHER" id="PTHR37042">
    <property type="entry name" value="OUTER MEMBRANE PROTEIN RV1973"/>
    <property type="match status" value="1"/>
</dbReference>
<keyword evidence="6" id="KW-1185">Reference proteome</keyword>
<feature type="compositionally biased region" description="Pro residues" evidence="3">
    <location>
        <begin position="214"/>
        <end position="230"/>
    </location>
</feature>
<dbReference type="RefSeq" id="WP_253647164.1">
    <property type="nucleotide sequence ID" value="NZ_BAAAMO010000002.1"/>
</dbReference>
<evidence type="ECO:0000313" key="5">
    <source>
        <dbReference type="EMBL" id="MFD0924839.1"/>
    </source>
</evidence>
<evidence type="ECO:0000256" key="3">
    <source>
        <dbReference type="SAM" id="MobiDB-lite"/>
    </source>
</evidence>
<evidence type="ECO:0000256" key="2">
    <source>
        <dbReference type="ARBA" id="ARBA00023136"/>
    </source>
</evidence>
<reference evidence="6" key="1">
    <citation type="journal article" date="2019" name="Int. J. Syst. Evol. Microbiol.">
        <title>The Global Catalogue of Microorganisms (GCM) 10K type strain sequencing project: providing services to taxonomists for standard genome sequencing and annotation.</title>
        <authorList>
            <consortium name="The Broad Institute Genomics Platform"/>
            <consortium name="The Broad Institute Genome Sequencing Center for Infectious Disease"/>
            <person name="Wu L."/>
            <person name="Ma J."/>
        </authorList>
    </citation>
    <scope>NUCLEOTIDE SEQUENCE [LARGE SCALE GENOMIC DNA]</scope>
    <source>
        <strain evidence="6">CCUG 50873</strain>
    </source>
</reference>
<comment type="caution">
    <text evidence="5">The sequence shown here is derived from an EMBL/GenBank/DDBJ whole genome shotgun (WGS) entry which is preliminary data.</text>
</comment>
<dbReference type="Proteomes" id="UP001597068">
    <property type="component" value="Unassembled WGS sequence"/>
</dbReference>